<feature type="chain" id="PRO_5015188541" description="Cobalt-zinc-cadmium resistance protein CzcC" evidence="7">
    <location>
        <begin position="37"/>
        <end position="427"/>
    </location>
</feature>
<organism evidence="8 9">
    <name type="scientific">Candidatus Phycosocius bacilliformis</name>
    <dbReference type="NCBI Taxonomy" id="1445552"/>
    <lineage>
        <taxon>Bacteria</taxon>
        <taxon>Pseudomonadati</taxon>
        <taxon>Pseudomonadota</taxon>
        <taxon>Alphaproteobacteria</taxon>
        <taxon>Caulobacterales</taxon>
        <taxon>Caulobacterales incertae sedis</taxon>
        <taxon>Candidatus Phycosocius</taxon>
    </lineage>
</organism>
<reference evidence="8 9" key="1">
    <citation type="journal article" date="2018" name="Genome Announc.">
        <title>Draft Genome Sequence of "Candidatus Phycosocius bacilliformis," an Alphaproteobacterial Ectosymbiont of the Hydrocarbon-Producing Green Alga Botryococcus braunii.</title>
        <authorList>
            <person name="Tanabe Y."/>
            <person name="Yamaguchi H."/>
            <person name="Watanabe M.M."/>
        </authorList>
    </citation>
    <scope>NUCLEOTIDE SEQUENCE [LARGE SCALE GENOMIC DNA]</scope>
    <source>
        <strain evidence="8 9">BOTRYCO-2</strain>
    </source>
</reference>
<dbReference type="GO" id="GO:0015288">
    <property type="term" value="F:porin activity"/>
    <property type="evidence" value="ECO:0007669"/>
    <property type="project" value="TreeGrafter"/>
</dbReference>
<dbReference type="RefSeq" id="WP_133245830.1">
    <property type="nucleotide sequence ID" value="NZ_BFBR01000010.1"/>
</dbReference>
<keyword evidence="2" id="KW-1134">Transmembrane beta strand</keyword>
<evidence type="ECO:0008006" key="10">
    <source>
        <dbReference type="Google" id="ProtNLM"/>
    </source>
</evidence>
<comment type="caution">
    <text evidence="8">The sequence shown here is derived from an EMBL/GenBank/DDBJ whole genome shotgun (WGS) entry which is preliminary data.</text>
</comment>
<evidence type="ECO:0000313" key="9">
    <source>
        <dbReference type="Proteomes" id="UP000245086"/>
    </source>
</evidence>
<evidence type="ECO:0000256" key="2">
    <source>
        <dbReference type="ARBA" id="ARBA00022452"/>
    </source>
</evidence>
<dbReference type="GO" id="GO:0009279">
    <property type="term" value="C:cell outer membrane"/>
    <property type="evidence" value="ECO:0007669"/>
    <property type="project" value="UniProtKB-SubCell"/>
</dbReference>
<name>A0A2P2EDH7_9PROT</name>
<evidence type="ECO:0000256" key="7">
    <source>
        <dbReference type="SAM" id="SignalP"/>
    </source>
</evidence>
<dbReference type="Proteomes" id="UP000245086">
    <property type="component" value="Unassembled WGS sequence"/>
</dbReference>
<accession>A0A2P2EDH7</accession>
<gene>
    <name evidence="8" type="ORF">PbB2_02809</name>
</gene>
<keyword evidence="7" id="KW-0732">Signal</keyword>
<evidence type="ECO:0000256" key="6">
    <source>
        <dbReference type="SAM" id="Coils"/>
    </source>
</evidence>
<comment type="subcellular location">
    <subcellularLocation>
        <location evidence="1">Cell outer membrane</location>
    </subcellularLocation>
</comment>
<dbReference type="GO" id="GO:0015562">
    <property type="term" value="F:efflux transmembrane transporter activity"/>
    <property type="evidence" value="ECO:0007669"/>
    <property type="project" value="InterPro"/>
</dbReference>
<keyword evidence="4" id="KW-0472">Membrane</keyword>
<dbReference type="AlphaFoldDB" id="A0A2P2EDH7"/>
<protein>
    <recommendedName>
        <fullName evidence="10">Cobalt-zinc-cadmium resistance protein CzcC</fullName>
    </recommendedName>
</protein>
<dbReference type="EMBL" id="BFBR01000010">
    <property type="protein sequence ID" value="GBF59117.1"/>
    <property type="molecule type" value="Genomic_DNA"/>
</dbReference>
<dbReference type="PANTHER" id="PTHR30026:SF20">
    <property type="entry name" value="OUTER MEMBRANE PROTEIN TOLC"/>
    <property type="match status" value="1"/>
</dbReference>
<sequence>MNSQNYERRRRKSVFAPLSLAYVVMAPLAVTGVAQAQEISGANEAMPTRWSTLLDAAVARRAADADAVALRGSADARRALSARRFAGPLEADASARQDQIGSGTGYFEVEGGISAALWRRGEREALRGEADALAARAGAELDVARLELAGELRTAWWELARAVADVRVGLEQVEFAQTLVANTKRLEAAGEQARLDRLQAEAALAMSEQDLAQAMGRERQARAQMTGLVGFVPAQLTAEIVGAAQIDDHPLVRVALAEADQLARQARFARLKAEPAWRVGLDLRSERDGRGLDTRTSTGLKLSRALGRDPSAGAEAASLEAEATAARSKAAAVRFSLETMQAQAIANLTAARASLKAQEARRAISIEALALTERGWREGELPFLELLRARAAASEASRAAAQARVALEAAISSFNQAQGLLPQDQTS</sequence>
<proteinExistence type="predicted"/>
<dbReference type="PANTHER" id="PTHR30026">
    <property type="entry name" value="OUTER MEMBRANE PROTEIN TOLC"/>
    <property type="match status" value="1"/>
</dbReference>
<dbReference type="OrthoDB" id="8558511at2"/>
<evidence type="ECO:0000256" key="3">
    <source>
        <dbReference type="ARBA" id="ARBA00022692"/>
    </source>
</evidence>
<evidence type="ECO:0000256" key="1">
    <source>
        <dbReference type="ARBA" id="ARBA00004442"/>
    </source>
</evidence>
<dbReference type="Gene3D" id="1.20.1600.10">
    <property type="entry name" value="Outer membrane efflux proteins (OEP)"/>
    <property type="match status" value="1"/>
</dbReference>
<dbReference type="GO" id="GO:1990281">
    <property type="term" value="C:efflux pump complex"/>
    <property type="evidence" value="ECO:0007669"/>
    <property type="project" value="TreeGrafter"/>
</dbReference>
<evidence type="ECO:0000313" key="8">
    <source>
        <dbReference type="EMBL" id="GBF59117.1"/>
    </source>
</evidence>
<dbReference type="SUPFAM" id="SSF56954">
    <property type="entry name" value="Outer membrane efflux proteins (OEP)"/>
    <property type="match status" value="1"/>
</dbReference>
<keyword evidence="3" id="KW-0812">Transmembrane</keyword>
<evidence type="ECO:0000256" key="5">
    <source>
        <dbReference type="ARBA" id="ARBA00023237"/>
    </source>
</evidence>
<keyword evidence="9" id="KW-1185">Reference proteome</keyword>
<keyword evidence="5" id="KW-0998">Cell outer membrane</keyword>
<feature type="coiled-coil region" evidence="6">
    <location>
        <begin position="181"/>
        <end position="208"/>
    </location>
</feature>
<dbReference type="InterPro" id="IPR051906">
    <property type="entry name" value="TolC-like"/>
</dbReference>
<keyword evidence="6" id="KW-0175">Coiled coil</keyword>
<evidence type="ECO:0000256" key="4">
    <source>
        <dbReference type="ARBA" id="ARBA00023136"/>
    </source>
</evidence>
<feature type="signal peptide" evidence="7">
    <location>
        <begin position="1"/>
        <end position="36"/>
    </location>
</feature>